<dbReference type="PROSITE" id="PS51733">
    <property type="entry name" value="BPL_LPL_CATALYTIC"/>
    <property type="match status" value="1"/>
</dbReference>
<dbReference type="RefSeq" id="WP_289163870.1">
    <property type="nucleotide sequence ID" value="NZ_CP141221.1"/>
</dbReference>
<evidence type="ECO:0000313" key="2">
    <source>
        <dbReference type="EMBL" id="MDM4016237.1"/>
    </source>
</evidence>
<organism evidence="2 3">
    <name type="scientific">Roseiconus lacunae</name>
    <dbReference type="NCBI Taxonomy" id="2605694"/>
    <lineage>
        <taxon>Bacteria</taxon>
        <taxon>Pseudomonadati</taxon>
        <taxon>Planctomycetota</taxon>
        <taxon>Planctomycetia</taxon>
        <taxon>Pirellulales</taxon>
        <taxon>Pirellulaceae</taxon>
        <taxon>Roseiconus</taxon>
    </lineage>
</organism>
<keyword evidence="2" id="KW-0436">Ligase</keyword>
<evidence type="ECO:0000259" key="1">
    <source>
        <dbReference type="PROSITE" id="PS51733"/>
    </source>
</evidence>
<dbReference type="InterPro" id="IPR004143">
    <property type="entry name" value="BPL_LPL_catalytic"/>
</dbReference>
<dbReference type="Gene3D" id="3.30.930.10">
    <property type="entry name" value="Bira Bifunctional Protein, Domain 2"/>
    <property type="match status" value="1"/>
</dbReference>
<name>A0ABT7PIB1_9BACT</name>
<dbReference type="Proteomes" id="UP001239462">
    <property type="component" value="Unassembled WGS sequence"/>
</dbReference>
<accession>A0ABT7PIB1</accession>
<feature type="domain" description="BPL/LPL catalytic" evidence="1">
    <location>
        <begin position="40"/>
        <end position="225"/>
    </location>
</feature>
<dbReference type="InterPro" id="IPR045864">
    <property type="entry name" value="aa-tRNA-synth_II/BPL/LPL"/>
</dbReference>
<dbReference type="SUPFAM" id="SSF55681">
    <property type="entry name" value="Class II aaRS and biotin synthetases"/>
    <property type="match status" value="1"/>
</dbReference>
<dbReference type="EMBL" id="JASZZN010000008">
    <property type="protein sequence ID" value="MDM4016237.1"/>
    <property type="molecule type" value="Genomic_DNA"/>
</dbReference>
<proteinExistence type="predicted"/>
<reference evidence="2 3" key="1">
    <citation type="submission" date="2023-06" db="EMBL/GenBank/DDBJ databases">
        <title>Roseiconus lacunae JC819 isolated from Gulf of Mannar region, Tamil Nadu.</title>
        <authorList>
            <person name="Pk S."/>
            <person name="Ch S."/>
            <person name="Ch V.R."/>
        </authorList>
    </citation>
    <scope>NUCLEOTIDE SEQUENCE [LARGE SCALE GENOMIC DNA]</scope>
    <source>
        <strain evidence="2 3">JC819</strain>
    </source>
</reference>
<protein>
    <submittedName>
        <fullName evidence="2">Biotin/lipoate A/B protein ligase family protein</fullName>
    </submittedName>
</protein>
<sequence length="255" mass="28308">MSEPQLIGRALTHWSGEGAWNMSVDEAILQSVSARAERGESCQAVLRFYSWNVPTLSLGYFQTYQAAIPRFADAAVVRRSTGGGAIVHDRELTYSLTVATPVGQRGARHDLYQGVHAVIVDVLKQFGVIARPYRLDRQRAFAEDAFLCFQRRTAEDLIVSGYKVVGSAQRRAKRAVLQHGSVLLRASGVAPELPGVTDLTSKPIDRSEFADMMKLRIGQLLGVEYAGSELNEAELAVTRRVQRDKYGSVDWLQRR</sequence>
<gene>
    <name evidence="2" type="ORF">QTN89_12415</name>
</gene>
<dbReference type="PANTHER" id="PTHR43679:SF2">
    <property type="entry name" value="OCTANOYL-[GCVH]:PROTEIN N-OCTANOYLTRANSFERASE"/>
    <property type="match status" value="1"/>
</dbReference>
<keyword evidence="3" id="KW-1185">Reference proteome</keyword>
<comment type="caution">
    <text evidence="2">The sequence shown here is derived from an EMBL/GenBank/DDBJ whole genome shotgun (WGS) entry which is preliminary data.</text>
</comment>
<dbReference type="InterPro" id="IPR050664">
    <property type="entry name" value="Octanoyltrans_LipM/LipL"/>
</dbReference>
<dbReference type="PANTHER" id="PTHR43679">
    <property type="entry name" value="OCTANOYLTRANSFERASE LIPM-RELATED"/>
    <property type="match status" value="1"/>
</dbReference>
<dbReference type="GO" id="GO:0016874">
    <property type="term" value="F:ligase activity"/>
    <property type="evidence" value="ECO:0007669"/>
    <property type="project" value="UniProtKB-KW"/>
</dbReference>
<dbReference type="Pfam" id="PF21948">
    <property type="entry name" value="LplA-B_cat"/>
    <property type="match status" value="1"/>
</dbReference>
<evidence type="ECO:0000313" key="3">
    <source>
        <dbReference type="Proteomes" id="UP001239462"/>
    </source>
</evidence>